<keyword evidence="1" id="KW-0812">Transmembrane</keyword>
<gene>
    <name evidence="2" type="ORF">ASPCADRAFT_204122</name>
</gene>
<protein>
    <submittedName>
        <fullName evidence="2">Uncharacterized protein</fullName>
    </submittedName>
</protein>
<dbReference type="VEuPathDB" id="FungiDB:ASPCADRAFT_204122"/>
<accession>A0A1R3S0E7</accession>
<dbReference type="Proteomes" id="UP000188318">
    <property type="component" value="Unassembled WGS sequence"/>
</dbReference>
<name>A0A1R3S0E7_ASPC5</name>
<evidence type="ECO:0000313" key="2">
    <source>
        <dbReference type="EMBL" id="OOG00225.1"/>
    </source>
</evidence>
<keyword evidence="3" id="KW-1185">Reference proteome</keyword>
<keyword evidence="1" id="KW-0472">Membrane</keyword>
<dbReference type="AlphaFoldDB" id="A0A1R3S0E7"/>
<reference evidence="3" key="1">
    <citation type="journal article" date="2017" name="Genome Biol.">
        <title>Comparative genomics reveals high biological diversity and specific adaptations in the industrially and medically important fungal genus Aspergillus.</title>
        <authorList>
            <person name="de Vries R.P."/>
            <person name="Riley R."/>
            <person name="Wiebenga A."/>
            <person name="Aguilar-Osorio G."/>
            <person name="Amillis S."/>
            <person name="Uchima C.A."/>
            <person name="Anderluh G."/>
            <person name="Asadollahi M."/>
            <person name="Askin M."/>
            <person name="Barry K."/>
            <person name="Battaglia E."/>
            <person name="Bayram O."/>
            <person name="Benocci T."/>
            <person name="Braus-Stromeyer S.A."/>
            <person name="Caldana C."/>
            <person name="Canovas D."/>
            <person name="Cerqueira G.C."/>
            <person name="Chen F."/>
            <person name="Chen W."/>
            <person name="Choi C."/>
            <person name="Clum A."/>
            <person name="Dos Santos R.A."/>
            <person name="Damasio A.R."/>
            <person name="Diallinas G."/>
            <person name="Emri T."/>
            <person name="Fekete E."/>
            <person name="Flipphi M."/>
            <person name="Freyberg S."/>
            <person name="Gallo A."/>
            <person name="Gournas C."/>
            <person name="Habgood R."/>
            <person name="Hainaut M."/>
            <person name="Harispe M.L."/>
            <person name="Henrissat B."/>
            <person name="Hilden K.S."/>
            <person name="Hope R."/>
            <person name="Hossain A."/>
            <person name="Karabika E."/>
            <person name="Karaffa L."/>
            <person name="Karanyi Z."/>
            <person name="Krasevec N."/>
            <person name="Kuo A."/>
            <person name="Kusch H."/>
            <person name="LaButti K."/>
            <person name="Lagendijk E.L."/>
            <person name="Lapidus A."/>
            <person name="Levasseur A."/>
            <person name="Lindquist E."/>
            <person name="Lipzen A."/>
            <person name="Logrieco A.F."/>
            <person name="MacCabe A."/>
            <person name="Maekelae M.R."/>
            <person name="Malavazi I."/>
            <person name="Melin P."/>
            <person name="Meyer V."/>
            <person name="Mielnichuk N."/>
            <person name="Miskei M."/>
            <person name="Molnar A.P."/>
            <person name="Mule G."/>
            <person name="Ngan C.Y."/>
            <person name="Orejas M."/>
            <person name="Orosz E."/>
            <person name="Ouedraogo J.P."/>
            <person name="Overkamp K.M."/>
            <person name="Park H.-S."/>
            <person name="Perrone G."/>
            <person name="Piumi F."/>
            <person name="Punt P.J."/>
            <person name="Ram A.F."/>
            <person name="Ramon A."/>
            <person name="Rauscher S."/>
            <person name="Record E."/>
            <person name="Riano-Pachon D.M."/>
            <person name="Robert V."/>
            <person name="Roehrig J."/>
            <person name="Ruller R."/>
            <person name="Salamov A."/>
            <person name="Salih N.S."/>
            <person name="Samson R.A."/>
            <person name="Sandor E."/>
            <person name="Sanguinetti M."/>
            <person name="Schuetze T."/>
            <person name="Sepcic K."/>
            <person name="Shelest E."/>
            <person name="Sherlock G."/>
            <person name="Sophianopoulou V."/>
            <person name="Squina F.M."/>
            <person name="Sun H."/>
            <person name="Susca A."/>
            <person name="Todd R.B."/>
            <person name="Tsang A."/>
            <person name="Unkles S.E."/>
            <person name="van de Wiele N."/>
            <person name="van Rossen-Uffink D."/>
            <person name="Oliveira J.V."/>
            <person name="Vesth T.C."/>
            <person name="Visser J."/>
            <person name="Yu J.-H."/>
            <person name="Zhou M."/>
            <person name="Andersen M.R."/>
            <person name="Archer D.B."/>
            <person name="Baker S.E."/>
            <person name="Benoit I."/>
            <person name="Brakhage A.A."/>
            <person name="Braus G.H."/>
            <person name="Fischer R."/>
            <person name="Frisvad J.C."/>
            <person name="Goldman G.H."/>
            <person name="Houbraken J."/>
            <person name="Oakley B."/>
            <person name="Pocsi I."/>
            <person name="Scazzocchio C."/>
            <person name="Seiboth B."/>
            <person name="vanKuyk P.A."/>
            <person name="Wortman J."/>
            <person name="Dyer P.S."/>
            <person name="Grigoriev I.V."/>
        </authorList>
    </citation>
    <scope>NUCLEOTIDE SEQUENCE [LARGE SCALE GENOMIC DNA]</scope>
    <source>
        <strain evidence="3">ITEM 5010</strain>
    </source>
</reference>
<proteinExistence type="predicted"/>
<keyword evidence="1" id="KW-1133">Transmembrane helix</keyword>
<organism evidence="2 3">
    <name type="scientific">Aspergillus carbonarius (strain ITEM 5010)</name>
    <dbReference type="NCBI Taxonomy" id="602072"/>
    <lineage>
        <taxon>Eukaryota</taxon>
        <taxon>Fungi</taxon>
        <taxon>Dikarya</taxon>
        <taxon>Ascomycota</taxon>
        <taxon>Pezizomycotina</taxon>
        <taxon>Eurotiomycetes</taxon>
        <taxon>Eurotiomycetidae</taxon>
        <taxon>Eurotiales</taxon>
        <taxon>Aspergillaceae</taxon>
        <taxon>Aspergillus</taxon>
        <taxon>Aspergillus subgen. Circumdati</taxon>
    </lineage>
</organism>
<evidence type="ECO:0000256" key="1">
    <source>
        <dbReference type="SAM" id="Phobius"/>
    </source>
</evidence>
<feature type="transmembrane region" description="Helical" evidence="1">
    <location>
        <begin position="12"/>
        <end position="33"/>
    </location>
</feature>
<dbReference type="EMBL" id="KV907494">
    <property type="protein sequence ID" value="OOG00225.1"/>
    <property type="molecule type" value="Genomic_DNA"/>
</dbReference>
<evidence type="ECO:0000313" key="3">
    <source>
        <dbReference type="Proteomes" id="UP000188318"/>
    </source>
</evidence>
<sequence>MLAGGISCHSLRLFFAFVSLVALGVQESLFLNLQVKHSNQLQMDEAIPSKQDWRRPLRNGTGTTSIFLITVARPDHLSCAVTGDQGNL</sequence>